<dbReference type="Gramene" id="KCW45784">
    <property type="protein sequence ID" value="KCW45784"/>
    <property type="gene ID" value="EUGRSUZ_L00398"/>
</dbReference>
<dbReference type="AlphaFoldDB" id="A0A058ZWF7"/>
<dbReference type="InParanoid" id="A0A058ZWF7"/>
<proteinExistence type="predicted"/>
<gene>
    <name evidence="1" type="ORF">EUGRSUZ_L00398</name>
</gene>
<evidence type="ECO:0000313" key="1">
    <source>
        <dbReference type="EMBL" id="KCW45784.1"/>
    </source>
</evidence>
<reference evidence="1" key="1">
    <citation type="submission" date="2013-07" db="EMBL/GenBank/DDBJ databases">
        <title>The genome of Eucalyptus grandis.</title>
        <authorList>
            <person name="Schmutz J."/>
            <person name="Hayes R."/>
            <person name="Myburg A."/>
            <person name="Tuskan G."/>
            <person name="Grattapaglia D."/>
            <person name="Rokhsar D.S."/>
        </authorList>
    </citation>
    <scope>NUCLEOTIDE SEQUENCE</scope>
    <source>
        <tissue evidence="1">Leaf extractions</tissue>
    </source>
</reference>
<name>A0A058ZWF7_EUCGR</name>
<protein>
    <submittedName>
        <fullName evidence="1">Uncharacterized protein</fullName>
    </submittedName>
</protein>
<accession>A0A058ZWF7</accession>
<sequence length="109" mass="13460">MLTPTSLYSSDELRRRLRLHLHLRLRRRLRKLHRRLRFVVCVRRAQVLSCSYEIFIQSERAYLRCSLFYHEGSVLEDDMRNIKYFFDYLKDELKNIDEKVQRLSHKVIC</sequence>
<dbReference type="EMBL" id="KK198777">
    <property type="protein sequence ID" value="KCW45784.1"/>
    <property type="molecule type" value="Genomic_DNA"/>
</dbReference>
<organism evidence="1">
    <name type="scientific">Eucalyptus grandis</name>
    <name type="common">Flooded gum</name>
    <dbReference type="NCBI Taxonomy" id="71139"/>
    <lineage>
        <taxon>Eukaryota</taxon>
        <taxon>Viridiplantae</taxon>
        <taxon>Streptophyta</taxon>
        <taxon>Embryophyta</taxon>
        <taxon>Tracheophyta</taxon>
        <taxon>Spermatophyta</taxon>
        <taxon>Magnoliopsida</taxon>
        <taxon>eudicotyledons</taxon>
        <taxon>Gunneridae</taxon>
        <taxon>Pentapetalae</taxon>
        <taxon>rosids</taxon>
        <taxon>malvids</taxon>
        <taxon>Myrtales</taxon>
        <taxon>Myrtaceae</taxon>
        <taxon>Myrtoideae</taxon>
        <taxon>Eucalypteae</taxon>
        <taxon>Eucalyptus</taxon>
    </lineage>
</organism>